<reference evidence="2" key="1">
    <citation type="submission" date="2020-03" db="EMBL/GenBank/DDBJ databases">
        <title>The deep terrestrial virosphere.</title>
        <authorList>
            <person name="Holmfeldt K."/>
            <person name="Nilsson E."/>
            <person name="Simone D."/>
            <person name="Lopez-Fernandez M."/>
            <person name="Wu X."/>
            <person name="de Brujin I."/>
            <person name="Lundin D."/>
            <person name="Andersson A."/>
            <person name="Bertilsson S."/>
            <person name="Dopson M."/>
        </authorList>
    </citation>
    <scope>NUCLEOTIDE SEQUENCE</scope>
    <source>
        <strain evidence="2">TM448A05750</strain>
    </source>
</reference>
<dbReference type="PRINTS" id="PR00297">
    <property type="entry name" value="CHAPERONIN10"/>
</dbReference>
<name>A0A6H2A4N0_9ZZZZ</name>
<sequence>MRPLHKGIIVKKLSKDQLGKIVMPDSVQDDWLRGKVISVGPAVEGDIKEGDVIIFPPPPPHLGDYPIIGDNGYLIISENMALAIEEPMFTDIKYLAEETENG</sequence>
<proteinExistence type="predicted"/>
<dbReference type="SMART" id="SM00883">
    <property type="entry name" value="Cpn10"/>
    <property type="match status" value="1"/>
</dbReference>
<dbReference type="GO" id="GO:0044183">
    <property type="term" value="F:protein folding chaperone"/>
    <property type="evidence" value="ECO:0007669"/>
    <property type="project" value="InterPro"/>
</dbReference>
<dbReference type="Pfam" id="PF00166">
    <property type="entry name" value="Cpn10"/>
    <property type="match status" value="1"/>
</dbReference>
<organism evidence="2">
    <name type="scientific">viral metagenome</name>
    <dbReference type="NCBI Taxonomy" id="1070528"/>
    <lineage>
        <taxon>unclassified sequences</taxon>
        <taxon>metagenomes</taxon>
        <taxon>organismal metagenomes</taxon>
    </lineage>
</organism>
<evidence type="ECO:0000256" key="1">
    <source>
        <dbReference type="ARBA" id="ARBA00023186"/>
    </source>
</evidence>
<dbReference type="InterPro" id="IPR037124">
    <property type="entry name" value="Chaperonin_GroES_sf"/>
</dbReference>
<dbReference type="Gene3D" id="2.30.33.40">
    <property type="entry name" value="GroES chaperonin"/>
    <property type="match status" value="1"/>
</dbReference>
<dbReference type="EMBL" id="MT144536">
    <property type="protein sequence ID" value="QJA54774.1"/>
    <property type="molecule type" value="Genomic_DNA"/>
</dbReference>
<accession>A0A6H2A4N0</accession>
<gene>
    <name evidence="2" type="ORF">TM448A05750_0010</name>
</gene>
<dbReference type="CDD" id="cd00320">
    <property type="entry name" value="cpn10"/>
    <property type="match status" value="1"/>
</dbReference>
<dbReference type="InterPro" id="IPR020818">
    <property type="entry name" value="Chaperonin_GroES"/>
</dbReference>
<dbReference type="AlphaFoldDB" id="A0A6H2A4N0"/>
<dbReference type="GO" id="GO:0005524">
    <property type="term" value="F:ATP binding"/>
    <property type="evidence" value="ECO:0007669"/>
    <property type="project" value="InterPro"/>
</dbReference>
<dbReference type="SUPFAM" id="SSF50129">
    <property type="entry name" value="GroES-like"/>
    <property type="match status" value="1"/>
</dbReference>
<protein>
    <submittedName>
        <fullName evidence="2">Putative chaperonin</fullName>
    </submittedName>
</protein>
<keyword evidence="1" id="KW-0143">Chaperone</keyword>
<evidence type="ECO:0000313" key="2">
    <source>
        <dbReference type="EMBL" id="QJA54774.1"/>
    </source>
</evidence>
<dbReference type="InterPro" id="IPR011032">
    <property type="entry name" value="GroES-like_sf"/>
</dbReference>